<feature type="transmembrane region" description="Helical" evidence="1">
    <location>
        <begin position="97"/>
        <end position="120"/>
    </location>
</feature>
<comment type="caution">
    <text evidence="2">The sequence shown here is derived from an EMBL/GenBank/DDBJ whole genome shotgun (WGS) entry which is preliminary data.</text>
</comment>
<evidence type="ECO:0000313" key="3">
    <source>
        <dbReference type="Proteomes" id="UP000664317"/>
    </source>
</evidence>
<reference evidence="2 3" key="1">
    <citation type="submission" date="2021-03" db="EMBL/GenBank/DDBJ databases">
        <title>novel species isolated from a fishpond in China.</title>
        <authorList>
            <person name="Lu H."/>
            <person name="Cai Z."/>
        </authorList>
    </citation>
    <scope>NUCLEOTIDE SEQUENCE [LARGE SCALE GENOMIC DNA]</scope>
    <source>
        <strain evidence="2 3">H41</strain>
    </source>
</reference>
<feature type="transmembrane region" description="Helical" evidence="1">
    <location>
        <begin position="169"/>
        <end position="191"/>
    </location>
</feature>
<feature type="transmembrane region" description="Helical" evidence="1">
    <location>
        <begin position="197"/>
        <end position="219"/>
    </location>
</feature>
<sequence>MSKGTLRLIGLLYVLVIVCAGFSQGYVRANLVVPGDASATASNILGSEGLFRLGLAADLLAFIMDAVISVLFYQLLKPFGKILAMTSSALRLLAHPAIGSLNLLNHYLALYVLGGSGLLASFEAGQLESLSLLFMHAHQYGYLIAGAFFGVHCFLLGILLYRSQVVPPFFAWMMGLAAIGYLMESFGNFLFPGNETWLAWVVGLSAALGEVELALFLLIKGDRRWASREPKAALA</sequence>
<feature type="transmembrane region" description="Helical" evidence="1">
    <location>
        <begin position="53"/>
        <end position="76"/>
    </location>
</feature>
<keyword evidence="1" id="KW-0472">Membrane</keyword>
<evidence type="ECO:0000256" key="1">
    <source>
        <dbReference type="SAM" id="Phobius"/>
    </source>
</evidence>
<dbReference type="EMBL" id="JAFKCT010000018">
    <property type="protein sequence ID" value="MBN7813662.1"/>
    <property type="molecule type" value="Genomic_DNA"/>
</dbReference>
<accession>A0ABS3C9J3</accession>
<dbReference type="Pfam" id="PF14329">
    <property type="entry name" value="DUF4386"/>
    <property type="match status" value="1"/>
</dbReference>
<evidence type="ECO:0000313" key="2">
    <source>
        <dbReference type="EMBL" id="MBN7813662.1"/>
    </source>
</evidence>
<organism evidence="2 3">
    <name type="scientific">Algoriphagus oliviformis</name>
    <dbReference type="NCBI Taxonomy" id="2811231"/>
    <lineage>
        <taxon>Bacteria</taxon>
        <taxon>Pseudomonadati</taxon>
        <taxon>Bacteroidota</taxon>
        <taxon>Cytophagia</taxon>
        <taxon>Cytophagales</taxon>
        <taxon>Cyclobacteriaceae</taxon>
        <taxon>Algoriphagus</taxon>
    </lineage>
</organism>
<dbReference type="Proteomes" id="UP000664317">
    <property type="component" value="Unassembled WGS sequence"/>
</dbReference>
<dbReference type="InterPro" id="IPR025495">
    <property type="entry name" value="DUF4386"/>
</dbReference>
<dbReference type="RefSeq" id="WP_206580435.1">
    <property type="nucleotide sequence ID" value="NZ_JAFKCT010000018.1"/>
</dbReference>
<gene>
    <name evidence="2" type="ORF">J0A68_22085</name>
</gene>
<protein>
    <submittedName>
        <fullName evidence="2">DUF4386 domain-containing protein</fullName>
    </submittedName>
</protein>
<keyword evidence="1" id="KW-1133">Transmembrane helix</keyword>
<feature type="transmembrane region" description="Helical" evidence="1">
    <location>
        <begin position="140"/>
        <end position="162"/>
    </location>
</feature>
<keyword evidence="3" id="KW-1185">Reference proteome</keyword>
<name>A0ABS3C9J3_9BACT</name>
<keyword evidence="1" id="KW-0812">Transmembrane</keyword>
<proteinExistence type="predicted"/>